<comment type="cofactor">
    <cofactor evidence="3">
        <name>Co(2+)</name>
        <dbReference type="ChEBI" id="CHEBI:48828"/>
    </cofactor>
</comment>
<dbReference type="InterPro" id="IPR026019">
    <property type="entry name" value="Ribul_P_3_epim"/>
</dbReference>
<feature type="binding site" evidence="10">
    <location>
        <position position="84"/>
    </location>
    <ligand>
        <name>substrate</name>
    </ligand>
</feature>
<comment type="cofactor">
    <cofactor evidence="10">
        <name>a divalent metal cation</name>
        <dbReference type="ChEBI" id="CHEBI:60240"/>
    </cofactor>
    <text evidence="10">Binds 1 divalent metal cation per subunit.</text>
</comment>
<comment type="cofactor">
    <cofactor evidence="5">
        <name>Fe(2+)</name>
        <dbReference type="ChEBI" id="CHEBI:29033"/>
    </cofactor>
</comment>
<feature type="binding site" evidence="10">
    <location>
        <begin position="271"/>
        <end position="272"/>
    </location>
    <ligand>
        <name>substrate</name>
    </ligand>
</feature>
<dbReference type="NCBIfam" id="NF004076">
    <property type="entry name" value="PRK05581.1-4"/>
    <property type="match status" value="1"/>
</dbReference>
<feature type="binding site" evidence="10">
    <location>
        <begin position="216"/>
        <end position="219"/>
    </location>
    <ligand>
        <name>substrate</name>
    </ligand>
</feature>
<evidence type="ECO:0000256" key="4">
    <source>
        <dbReference type="ARBA" id="ARBA00001947"/>
    </source>
</evidence>
<dbReference type="Pfam" id="PF00834">
    <property type="entry name" value="Ribul_P_3_epim"/>
    <property type="match status" value="1"/>
</dbReference>
<dbReference type="PANTHER" id="PTHR11749">
    <property type="entry name" value="RIBULOSE-5-PHOSPHATE-3-EPIMERASE"/>
    <property type="match status" value="1"/>
</dbReference>
<evidence type="ECO:0000256" key="6">
    <source>
        <dbReference type="ARBA" id="ARBA00009541"/>
    </source>
</evidence>
<dbReference type="InterPro" id="IPR011060">
    <property type="entry name" value="RibuloseP-bd_barrel"/>
</dbReference>
<comment type="function">
    <text evidence="10">Catalyzes the reversible epimerization of D-ribulose 5-phosphate to D-xylulose 5-phosphate.</text>
</comment>
<evidence type="ECO:0000256" key="7">
    <source>
        <dbReference type="ARBA" id="ARBA00013188"/>
    </source>
</evidence>
<feature type="binding site" evidence="10">
    <location>
        <begin position="249"/>
        <end position="251"/>
    </location>
    <ligand>
        <name>substrate</name>
    </ligand>
</feature>
<dbReference type="PROSITE" id="PS01086">
    <property type="entry name" value="RIBUL_P_3_EPIMER_2"/>
    <property type="match status" value="1"/>
</dbReference>
<feature type="active site" description="Proton donor" evidence="10">
    <location>
        <position position="249"/>
    </location>
</feature>
<evidence type="ECO:0000256" key="8">
    <source>
        <dbReference type="ARBA" id="ARBA00022723"/>
    </source>
</evidence>
<evidence type="ECO:0000256" key="10">
    <source>
        <dbReference type="HAMAP-Rule" id="MF_02227"/>
    </source>
</evidence>
<evidence type="ECO:0000256" key="1">
    <source>
        <dbReference type="ARBA" id="ARBA00001782"/>
    </source>
</evidence>
<feature type="binding site" evidence="10">
    <location>
        <position position="140"/>
    </location>
    <ligand>
        <name>a divalent metal cation</name>
        <dbReference type="ChEBI" id="CHEBI:60240"/>
    </ligand>
</feature>
<keyword evidence="12" id="KW-1185">Reference proteome</keyword>
<evidence type="ECO:0000256" key="2">
    <source>
        <dbReference type="ARBA" id="ARBA00001936"/>
    </source>
</evidence>
<feature type="binding site" evidence="10">
    <location>
        <position position="109"/>
    </location>
    <ligand>
        <name>a divalent metal cation</name>
        <dbReference type="ChEBI" id="CHEBI:60240"/>
    </ligand>
</feature>
<feature type="binding site" evidence="10">
    <location>
        <position position="107"/>
    </location>
    <ligand>
        <name>a divalent metal cation</name>
        <dbReference type="ChEBI" id="CHEBI:60240"/>
    </ligand>
</feature>
<dbReference type="CDD" id="cd00429">
    <property type="entry name" value="RPE"/>
    <property type="match status" value="1"/>
</dbReference>
<sequence length="304" mass="33168">MQGPSRSRSRPSEYQTELWEYWAWLSPCRPTRCRWTDSMARGARAGGGRFHTPYAPLRDLGGTAAGNHRRAWQAWGMAAQINPSILSADFARLADEARAVQGADWLHVDVMDNHFVPNLTLGVPVVESLARATDTPLDCHLMIEDPDRWAPQYVEAGAGSVTFHVEAAAAPVRLAREIRAKGARASMALKPATPIEPYEDLLPELDMLLIMTVEPGFGGQSFLDIMLPKIRRTRELISKHGLEVWLQIDGGVSPSTIERCAEAGADVFVAGSAVYGADDPAEAVRALRTQAESATASAGWACRH</sequence>
<comment type="cofactor">
    <cofactor evidence="4">
        <name>Zn(2+)</name>
        <dbReference type="ChEBI" id="CHEBI:29105"/>
    </cofactor>
</comment>
<comment type="catalytic activity">
    <reaction evidence="1 10">
        <text>D-ribulose 5-phosphate = D-xylulose 5-phosphate</text>
        <dbReference type="Rhea" id="RHEA:13677"/>
        <dbReference type="ChEBI" id="CHEBI:57737"/>
        <dbReference type="ChEBI" id="CHEBI:58121"/>
        <dbReference type="EC" id="5.1.3.1"/>
    </reaction>
</comment>
<evidence type="ECO:0000256" key="5">
    <source>
        <dbReference type="ARBA" id="ARBA00001954"/>
    </source>
</evidence>
<evidence type="ECO:0000313" key="11">
    <source>
        <dbReference type="EMBL" id="GGO51008.1"/>
    </source>
</evidence>
<evidence type="ECO:0000256" key="3">
    <source>
        <dbReference type="ARBA" id="ARBA00001941"/>
    </source>
</evidence>
<dbReference type="PROSITE" id="PS01085">
    <property type="entry name" value="RIBUL_P_3_EPIMER_1"/>
    <property type="match status" value="1"/>
</dbReference>
<dbReference type="EMBL" id="BMNG01000012">
    <property type="protein sequence ID" value="GGO51008.1"/>
    <property type="molecule type" value="Genomic_DNA"/>
</dbReference>
<comment type="cofactor">
    <cofactor evidence="2">
        <name>Mn(2+)</name>
        <dbReference type="ChEBI" id="CHEBI:29035"/>
    </cofactor>
</comment>
<dbReference type="InterPro" id="IPR013785">
    <property type="entry name" value="Aldolase_TIM"/>
</dbReference>
<dbReference type="Proteomes" id="UP000656881">
    <property type="component" value="Unassembled WGS sequence"/>
</dbReference>
<comment type="pathway">
    <text evidence="10">Carbohydrate degradation.</text>
</comment>
<dbReference type="Gene3D" id="3.20.20.70">
    <property type="entry name" value="Aldolase class I"/>
    <property type="match status" value="1"/>
</dbReference>
<dbReference type="HAMAP" id="MF_02227">
    <property type="entry name" value="RPE"/>
    <property type="match status" value="1"/>
</dbReference>
<dbReference type="InterPro" id="IPR000056">
    <property type="entry name" value="Ribul_P_3_epim-like"/>
</dbReference>
<organism evidence="11 12">
    <name type="scientific">Streptomyces lasiicapitis</name>
    <dbReference type="NCBI Taxonomy" id="1923961"/>
    <lineage>
        <taxon>Bacteria</taxon>
        <taxon>Bacillati</taxon>
        <taxon>Actinomycetota</taxon>
        <taxon>Actinomycetes</taxon>
        <taxon>Kitasatosporales</taxon>
        <taxon>Streptomycetaceae</taxon>
        <taxon>Streptomyces</taxon>
    </lineage>
</organism>
<dbReference type="NCBIfam" id="TIGR01163">
    <property type="entry name" value="rpe"/>
    <property type="match status" value="1"/>
</dbReference>
<feature type="binding site" evidence="10">
    <location>
        <position position="140"/>
    </location>
    <ligand>
        <name>substrate</name>
    </ligand>
</feature>
<dbReference type="SUPFAM" id="SSF51366">
    <property type="entry name" value="Ribulose-phoshate binding barrel"/>
    <property type="match status" value="1"/>
</dbReference>
<keyword evidence="8 10" id="KW-0479">Metal-binding</keyword>
<keyword evidence="10" id="KW-0119">Carbohydrate metabolism</keyword>
<evidence type="ECO:0000256" key="9">
    <source>
        <dbReference type="ARBA" id="ARBA00023235"/>
    </source>
</evidence>
<dbReference type="EC" id="5.1.3.1" evidence="7 10"/>
<evidence type="ECO:0000313" key="12">
    <source>
        <dbReference type="Proteomes" id="UP000656881"/>
    </source>
</evidence>
<proteinExistence type="inferred from homology"/>
<comment type="caution">
    <text evidence="11">The sequence shown here is derived from an EMBL/GenBank/DDBJ whole genome shotgun (WGS) entry which is preliminary data.</text>
</comment>
<feature type="active site" description="Proton acceptor" evidence="10">
    <location>
        <position position="109"/>
    </location>
</feature>
<keyword evidence="9 10" id="KW-0413">Isomerase</keyword>
<name>A0ABQ2MFW9_9ACTN</name>
<gene>
    <name evidence="10 11" type="primary">rpe</name>
    <name evidence="11" type="ORF">GCM10012286_52690</name>
</gene>
<accession>A0ABQ2MFW9</accession>
<protein>
    <recommendedName>
        <fullName evidence="7 10">Ribulose-phosphate 3-epimerase</fullName>
        <ecNumber evidence="7 10">5.1.3.1</ecNumber>
    </recommendedName>
</protein>
<reference evidence="12" key="1">
    <citation type="journal article" date="2019" name="Int. J. Syst. Evol. Microbiol.">
        <title>The Global Catalogue of Microorganisms (GCM) 10K type strain sequencing project: providing services to taxonomists for standard genome sequencing and annotation.</title>
        <authorList>
            <consortium name="The Broad Institute Genomics Platform"/>
            <consortium name="The Broad Institute Genome Sequencing Center for Infectious Disease"/>
            <person name="Wu L."/>
            <person name="Ma J."/>
        </authorList>
    </citation>
    <scope>NUCLEOTIDE SEQUENCE [LARGE SCALE GENOMIC DNA]</scope>
    <source>
        <strain evidence="12">CGMCC 4.7349</strain>
    </source>
</reference>
<feature type="binding site" evidence="10">
    <location>
        <position position="249"/>
    </location>
    <ligand>
        <name>a divalent metal cation</name>
        <dbReference type="ChEBI" id="CHEBI:60240"/>
    </ligand>
</feature>
<comment type="similarity">
    <text evidence="6 10">Belongs to the ribulose-phosphate 3-epimerase family.</text>
</comment>